<dbReference type="SUPFAM" id="SSF159501">
    <property type="entry name" value="EreA/ChaN-like"/>
    <property type="match status" value="1"/>
</dbReference>
<dbReference type="Pfam" id="PF05139">
    <property type="entry name" value="Erythro_esteras"/>
    <property type="match status" value="1"/>
</dbReference>
<dbReference type="InterPro" id="IPR007815">
    <property type="entry name" value="Emycin_Estase"/>
</dbReference>
<proteinExistence type="predicted"/>
<name>A0A6J4MTF0_9BACT</name>
<evidence type="ECO:0000313" key="1">
    <source>
        <dbReference type="EMBL" id="CAA9368195.1"/>
    </source>
</evidence>
<dbReference type="Gene3D" id="1.20.1440.30">
    <property type="entry name" value="Biosynthetic Protein domain"/>
    <property type="match status" value="1"/>
</dbReference>
<dbReference type="PANTHER" id="PTHR31299">
    <property type="entry name" value="ESTERASE, PUTATIVE (AFU_ORTHOLOGUE AFUA_1G05850)-RELATED"/>
    <property type="match status" value="1"/>
</dbReference>
<accession>A0A6J4MTF0</accession>
<gene>
    <name evidence="1" type="ORF">AVDCRST_MAG89-4304</name>
</gene>
<dbReference type="EMBL" id="CADCTV010000900">
    <property type="protein sequence ID" value="CAA9368195.1"/>
    <property type="molecule type" value="Genomic_DNA"/>
</dbReference>
<sequence>MLGRAKGGDDAAAVEAVRRAAVPLHGGEGDWDALLELVGDARFVLLGEATHGTHEFYRARAEITRRLIREKGFTAVAVEADWPDAYRVNRYVRRAGSDATPDEALGGFQRFPQWMWRNDDVVELVAWLREHNTSLPADATPVGFYGLDLYSMFASIEAVIRYLDEVDPEGARRARQRYGCFHRAGGGDPQSYGYAAQLGITPACEEQAVRQLHELRERAAGMAGEEGGLAGDEHFYAEQNARLVKNAEEYYRSMFAARVSSWNLRDCHMADTLDALCGHFESKGIPPRVVVWEHNSHLGDARATEMGRDGEWNVGQLVRERHGDQARLIGFSTYTGTVTAASEWDAPAERKRVRPGMEGSYERLFHQVGIPSFFLPLRGGGPAADALRTSRLERAIGVIYAPETERWSHYFHAEVADQFDAMIHYDETRALRPLEPTPGWVAAEPPETFPSGL</sequence>
<dbReference type="InterPro" id="IPR052036">
    <property type="entry name" value="Hydrolase/PRTase-associated"/>
</dbReference>
<dbReference type="Gene3D" id="3.40.1660.10">
    <property type="entry name" value="EreA-like (biosynthetic domain)"/>
    <property type="match status" value="1"/>
</dbReference>
<dbReference type="AlphaFoldDB" id="A0A6J4MTF0"/>
<dbReference type="PANTHER" id="PTHR31299:SF0">
    <property type="entry name" value="ESTERASE, PUTATIVE (AFU_ORTHOLOGUE AFUA_1G05850)-RELATED"/>
    <property type="match status" value="1"/>
</dbReference>
<dbReference type="CDD" id="cd14728">
    <property type="entry name" value="Ere-like"/>
    <property type="match status" value="1"/>
</dbReference>
<dbReference type="PIRSF" id="PIRSF036794">
    <property type="entry name" value="UCP_erythr_ester"/>
    <property type="match status" value="1"/>
</dbReference>
<dbReference type="Gene3D" id="3.30.1870.10">
    <property type="entry name" value="EreA-like, domain 2"/>
    <property type="match status" value="1"/>
</dbReference>
<dbReference type="GO" id="GO:0046677">
    <property type="term" value="P:response to antibiotic"/>
    <property type="evidence" value="ECO:0007669"/>
    <property type="project" value="InterPro"/>
</dbReference>
<protein>
    <submittedName>
        <fullName evidence="1">Erythromycin esterase homolog</fullName>
    </submittedName>
</protein>
<organism evidence="1">
    <name type="scientific">uncultured Gemmatimonadota bacterium</name>
    <dbReference type="NCBI Taxonomy" id="203437"/>
    <lineage>
        <taxon>Bacteria</taxon>
        <taxon>Pseudomonadati</taxon>
        <taxon>Gemmatimonadota</taxon>
        <taxon>environmental samples</taxon>
    </lineage>
</organism>
<dbReference type="InterPro" id="IPR014622">
    <property type="entry name" value="UCP036794_erythomycin"/>
</dbReference>
<reference evidence="1" key="1">
    <citation type="submission" date="2020-02" db="EMBL/GenBank/DDBJ databases">
        <authorList>
            <person name="Meier V. D."/>
        </authorList>
    </citation>
    <scope>NUCLEOTIDE SEQUENCE</scope>
    <source>
        <strain evidence="1">AVDCRST_MAG89</strain>
    </source>
</reference>